<dbReference type="Proteomes" id="UP000254938">
    <property type="component" value="Unassembled WGS sequence"/>
</dbReference>
<evidence type="ECO:0000256" key="6">
    <source>
        <dbReference type="SAM" id="MobiDB-lite"/>
    </source>
</evidence>
<dbReference type="GO" id="GO:0009055">
    <property type="term" value="F:electron transfer activity"/>
    <property type="evidence" value="ECO:0007669"/>
    <property type="project" value="TreeGrafter"/>
</dbReference>
<proteinExistence type="inferred from homology"/>
<dbReference type="GO" id="GO:0008863">
    <property type="term" value="F:formate dehydrogenase (NAD+) activity"/>
    <property type="evidence" value="ECO:0007669"/>
    <property type="project" value="UniProtKB-EC"/>
</dbReference>
<keyword evidence="4" id="KW-0408">Iron</keyword>
<accession>A0A377TVM6</accession>
<comment type="similarity">
    <text evidence="3">Belongs to the prokaryotic molybdopterin-containing oxidoreductase family.</text>
</comment>
<dbReference type="Pfam" id="PF00384">
    <property type="entry name" value="Molybdopterin"/>
    <property type="match status" value="1"/>
</dbReference>
<evidence type="ECO:0000256" key="3">
    <source>
        <dbReference type="ARBA" id="ARBA00010312"/>
    </source>
</evidence>
<dbReference type="PANTHER" id="PTHR43598:SF7">
    <property type="entry name" value="FORMATE DEHYDROGENASE, NITRATE-INDUCIBLE, MAJOR SUBUNIT"/>
    <property type="match status" value="1"/>
</dbReference>
<evidence type="ECO:0000256" key="5">
    <source>
        <dbReference type="ARBA" id="ARBA00023002"/>
    </source>
</evidence>
<dbReference type="SUPFAM" id="SSF53706">
    <property type="entry name" value="Formate dehydrogenase/DMSO reductase, domains 1-3"/>
    <property type="match status" value="1"/>
</dbReference>
<evidence type="ECO:0000256" key="2">
    <source>
        <dbReference type="ARBA" id="ARBA00004196"/>
    </source>
</evidence>
<dbReference type="InterPro" id="IPR006656">
    <property type="entry name" value="Mopterin_OxRdtase"/>
</dbReference>
<dbReference type="GO" id="GO:0051539">
    <property type="term" value="F:4 iron, 4 sulfur cluster binding"/>
    <property type="evidence" value="ECO:0007669"/>
    <property type="project" value="UniProtKB-KW"/>
</dbReference>
<feature type="compositionally biased region" description="Basic and acidic residues" evidence="6">
    <location>
        <begin position="352"/>
        <end position="361"/>
    </location>
</feature>
<dbReference type="EMBL" id="UGKQ01000007">
    <property type="protein sequence ID" value="STS82946.1"/>
    <property type="molecule type" value="Genomic_DNA"/>
</dbReference>
<comment type="subcellular location">
    <subcellularLocation>
        <location evidence="2">Cell envelope</location>
    </subcellularLocation>
</comment>
<keyword evidence="5 8" id="KW-0560">Oxidoreductase</keyword>
<dbReference type="Gene3D" id="3.40.228.10">
    <property type="entry name" value="Dimethylsulfoxide Reductase, domain 2"/>
    <property type="match status" value="1"/>
</dbReference>
<protein>
    <submittedName>
        <fullName evidence="8">Formate dehydrogenase-N alpha subunit</fullName>
        <ecNumber evidence="8">1.17.1.9</ecNumber>
    </submittedName>
</protein>
<sequence length="361" mass="39767">MWNLLKQHVSRYTPEVVENICGTPKADFLKVCDVLASTSAADRTTTFLYALGWTQHTVGAQNIRTMAMIQLLLGNMGMAGGGVNALRGHSNIQGLTDLGLLSTSLPGYLTLPSDKQTDLQSYLSANTPKATLPEQVNYWSNYPKFFVSLMKSFYGEAAQKENDWGFEWLPKWDQAYDVIKYFNMMDNGNVTGYICQGFNPVASFPDKNKVVRSLSKLKYMVVIDPLVTETSTFWQNHGESNDVDRRRFRPKSSVCRRPALPKRTVRSPTPVAGCSGTGKVRMPQVKRAMMAKSLPGFTIACANCTAPKAEGRGTPAEDELALQAAGPSGIGRSGKREQRLRAGGSLRSKWHSAGEKRPTAQ</sequence>
<feature type="domain" description="Molybdopterin oxidoreductase" evidence="7">
    <location>
        <begin position="23"/>
        <end position="230"/>
    </location>
</feature>
<dbReference type="GO" id="GO:0030313">
    <property type="term" value="C:cell envelope"/>
    <property type="evidence" value="ECO:0007669"/>
    <property type="project" value="UniProtKB-SubCell"/>
</dbReference>
<dbReference type="PANTHER" id="PTHR43598">
    <property type="entry name" value="TUNGSTEN-CONTAINING FORMYLMETHANOFURAN DEHYDROGENASE 2 SUBUNIT B"/>
    <property type="match status" value="1"/>
</dbReference>
<dbReference type="EC" id="1.17.1.9" evidence="8"/>
<evidence type="ECO:0000256" key="1">
    <source>
        <dbReference type="ARBA" id="ARBA00001966"/>
    </source>
</evidence>
<feature type="region of interest" description="Disordered" evidence="6">
    <location>
        <begin position="309"/>
        <end position="361"/>
    </location>
</feature>
<evidence type="ECO:0000313" key="9">
    <source>
        <dbReference type="Proteomes" id="UP000254938"/>
    </source>
</evidence>
<dbReference type="GO" id="GO:0009061">
    <property type="term" value="P:anaerobic respiration"/>
    <property type="evidence" value="ECO:0007669"/>
    <property type="project" value="TreeGrafter"/>
</dbReference>
<evidence type="ECO:0000313" key="8">
    <source>
        <dbReference type="EMBL" id="STS82946.1"/>
    </source>
</evidence>
<evidence type="ECO:0000256" key="4">
    <source>
        <dbReference type="ARBA" id="ARBA00022485"/>
    </source>
</evidence>
<name>A0A377TVM6_KLEPN</name>
<reference evidence="8 9" key="1">
    <citation type="submission" date="2018-06" db="EMBL/GenBank/DDBJ databases">
        <authorList>
            <consortium name="Pathogen Informatics"/>
            <person name="Doyle S."/>
        </authorList>
    </citation>
    <scope>NUCLEOTIDE SEQUENCE [LARGE SCALE GENOMIC DNA]</scope>
    <source>
        <strain evidence="8 9">NCTC9140</strain>
    </source>
</reference>
<dbReference type="AlphaFoldDB" id="A0A377TVM6"/>
<gene>
    <name evidence="8" type="primary">fdnG_3</name>
    <name evidence="8" type="ORF">NCTC9140_04698</name>
</gene>
<keyword evidence="4" id="KW-0411">Iron-sulfur</keyword>
<dbReference type="GO" id="GO:0030151">
    <property type="term" value="F:molybdenum ion binding"/>
    <property type="evidence" value="ECO:0007669"/>
    <property type="project" value="TreeGrafter"/>
</dbReference>
<evidence type="ECO:0000259" key="7">
    <source>
        <dbReference type="Pfam" id="PF00384"/>
    </source>
</evidence>
<keyword evidence="4" id="KW-0004">4Fe-4S</keyword>
<dbReference type="Gene3D" id="3.40.50.740">
    <property type="match status" value="1"/>
</dbReference>
<organism evidence="8 9">
    <name type="scientific">Klebsiella pneumoniae</name>
    <dbReference type="NCBI Taxonomy" id="573"/>
    <lineage>
        <taxon>Bacteria</taxon>
        <taxon>Pseudomonadati</taxon>
        <taxon>Pseudomonadota</taxon>
        <taxon>Gammaproteobacteria</taxon>
        <taxon>Enterobacterales</taxon>
        <taxon>Enterobacteriaceae</taxon>
        <taxon>Klebsiella/Raoultella group</taxon>
        <taxon>Klebsiella</taxon>
        <taxon>Klebsiella pneumoniae complex</taxon>
    </lineage>
</organism>
<keyword evidence="4" id="KW-0479">Metal-binding</keyword>
<comment type="cofactor">
    <cofactor evidence="1">
        <name>[4Fe-4S] cluster</name>
        <dbReference type="ChEBI" id="CHEBI:49883"/>
    </cofactor>
</comment>